<accession>A0ABT6G5C5</accession>
<dbReference type="Gene3D" id="3.30.420.10">
    <property type="entry name" value="Ribonuclease H-like superfamily/Ribonuclease H"/>
    <property type="match status" value="1"/>
</dbReference>
<evidence type="ECO:0000313" key="3">
    <source>
        <dbReference type="Proteomes" id="UP001529085"/>
    </source>
</evidence>
<keyword evidence="2" id="KW-0540">Nuclease</keyword>
<dbReference type="SMART" id="SM00479">
    <property type="entry name" value="EXOIII"/>
    <property type="match status" value="1"/>
</dbReference>
<dbReference type="InterPro" id="IPR047296">
    <property type="entry name" value="GIY-YIG_UvrC_Cho"/>
</dbReference>
<dbReference type="PANTHER" id="PTHR30231:SF41">
    <property type="entry name" value="DNA POLYMERASE III SUBUNIT EPSILON"/>
    <property type="match status" value="1"/>
</dbReference>
<evidence type="ECO:0000259" key="1">
    <source>
        <dbReference type="PROSITE" id="PS50164"/>
    </source>
</evidence>
<evidence type="ECO:0000313" key="2">
    <source>
        <dbReference type="EMBL" id="MDG4717253.1"/>
    </source>
</evidence>
<dbReference type="CDD" id="cd06127">
    <property type="entry name" value="DEDDh"/>
    <property type="match status" value="1"/>
</dbReference>
<dbReference type="SMART" id="SM00465">
    <property type="entry name" value="GIYc"/>
    <property type="match status" value="1"/>
</dbReference>
<dbReference type="InterPro" id="IPR012337">
    <property type="entry name" value="RNaseH-like_sf"/>
</dbReference>
<gene>
    <name evidence="2" type="ORF">P7122_15300</name>
</gene>
<reference evidence="2 3" key="1">
    <citation type="submission" date="2023-03" db="EMBL/GenBank/DDBJ databases">
        <title>Strain YYF002 represents a novel species in the genus Winogradskyella isolated from seawater.</title>
        <authorList>
            <person name="Fu Z.-Y."/>
        </authorList>
    </citation>
    <scope>NUCLEOTIDE SEQUENCE [LARGE SCALE GENOMIC DNA]</scope>
    <source>
        <strain evidence="2 3">YYF002</strain>
    </source>
</reference>
<dbReference type="Gene3D" id="3.40.1440.10">
    <property type="entry name" value="GIY-YIG endonuclease"/>
    <property type="match status" value="1"/>
</dbReference>
<protein>
    <submittedName>
        <fullName evidence="2">Exonuclease domain-containing protein</fullName>
    </submittedName>
</protein>
<dbReference type="CDD" id="cd10434">
    <property type="entry name" value="GIY-YIG_UvrC_Cho"/>
    <property type="match status" value="1"/>
</dbReference>
<dbReference type="EMBL" id="JARSBN010000011">
    <property type="protein sequence ID" value="MDG4717253.1"/>
    <property type="molecule type" value="Genomic_DNA"/>
</dbReference>
<dbReference type="Proteomes" id="UP001529085">
    <property type="component" value="Unassembled WGS sequence"/>
</dbReference>
<dbReference type="InterPro" id="IPR035901">
    <property type="entry name" value="GIY-YIG_endonuc_sf"/>
</dbReference>
<organism evidence="2 3">
    <name type="scientific">Winogradskyella marincola</name>
    <dbReference type="NCBI Taxonomy" id="3037795"/>
    <lineage>
        <taxon>Bacteria</taxon>
        <taxon>Pseudomonadati</taxon>
        <taxon>Bacteroidota</taxon>
        <taxon>Flavobacteriia</taxon>
        <taxon>Flavobacteriales</taxon>
        <taxon>Flavobacteriaceae</taxon>
        <taxon>Winogradskyella</taxon>
    </lineage>
</organism>
<dbReference type="Pfam" id="PF00929">
    <property type="entry name" value="RNase_T"/>
    <property type="match status" value="1"/>
</dbReference>
<dbReference type="SUPFAM" id="SSF82771">
    <property type="entry name" value="GIY-YIG endonuclease"/>
    <property type="match status" value="1"/>
</dbReference>
<dbReference type="GO" id="GO:0004527">
    <property type="term" value="F:exonuclease activity"/>
    <property type="evidence" value="ECO:0007669"/>
    <property type="project" value="UniProtKB-KW"/>
</dbReference>
<keyword evidence="2" id="KW-0378">Hydrolase</keyword>
<keyword evidence="2" id="KW-0269">Exonuclease</keyword>
<dbReference type="InterPro" id="IPR036397">
    <property type="entry name" value="RNaseH_sf"/>
</dbReference>
<dbReference type="PANTHER" id="PTHR30231">
    <property type="entry name" value="DNA POLYMERASE III SUBUNIT EPSILON"/>
    <property type="match status" value="1"/>
</dbReference>
<dbReference type="InterPro" id="IPR006054">
    <property type="entry name" value="DnaQ"/>
</dbReference>
<dbReference type="InterPro" id="IPR013520">
    <property type="entry name" value="Ribonucl_H"/>
</dbReference>
<comment type="caution">
    <text evidence="2">The sequence shown here is derived from an EMBL/GenBank/DDBJ whole genome shotgun (WGS) entry which is preliminary data.</text>
</comment>
<dbReference type="InterPro" id="IPR000305">
    <property type="entry name" value="GIY-YIG_endonuc"/>
</dbReference>
<dbReference type="NCBIfam" id="TIGR00573">
    <property type="entry name" value="dnaq"/>
    <property type="match status" value="1"/>
</dbReference>
<feature type="domain" description="GIY-YIG" evidence="1">
    <location>
        <begin position="195"/>
        <end position="271"/>
    </location>
</feature>
<name>A0ABT6G5C5_9FLAO</name>
<dbReference type="Pfam" id="PF01541">
    <property type="entry name" value="GIY-YIG"/>
    <property type="match status" value="1"/>
</dbReference>
<dbReference type="SUPFAM" id="SSF53098">
    <property type="entry name" value="Ribonuclease H-like"/>
    <property type="match status" value="1"/>
</dbReference>
<proteinExistence type="predicted"/>
<keyword evidence="3" id="KW-1185">Reference proteome</keyword>
<dbReference type="PROSITE" id="PS50164">
    <property type="entry name" value="GIY_YIG"/>
    <property type="match status" value="1"/>
</dbReference>
<dbReference type="RefSeq" id="WP_278006728.1">
    <property type="nucleotide sequence ID" value="NZ_JARSBN010000011.1"/>
</dbReference>
<sequence length="453" mass="52105">MYAILDIETTGGKYNEEGITEIAIYRYDGHKVTDQFISLVNPEREIQPFVVNLTGINSNMLKNAPKFYEVAKRIVEITEDCIIVAHNSSFDYRILKTEFKRLGFPYKRKTLCTVELSKQLIPDMESYSLGKLARALGIPVSDRHRANGDAMATVKLFKMLLNKDLEKVIIKSSVKNDKKPKMASNLKDIIEELPTETGVYYIHNDKGEIIYIGKSNNIKKRITQHFTNKSSKSKKIQALVSAVTYEKTGSELAALLKESAEIKKNKPIFNRALRRTIFTHALYSFTDDNGYINLKIDKSNIEDTPITTFSTRPSGKNFIHKVTDDYNLCQKLTGIYATKTSCFNYEVKECLGACVNEEPPSEYNKRVQALIEKYSYKNKDMLLIDRGRDIDEKSVFLIENGVFRGMGFFDLNHQINNREILESLITPMENNRDTQHIIHSYMRRNKRLKIIQL</sequence>